<sequence>MFYDEGSLNDAKLALAARHDIACRASNLAPTETDVRMGRVSSVNLVSVGQGLAYQKRFEAIKEVMAAWQTKIFVVGSWPLWGMVKGETLEWATYRSYSTHHVKMASRGESGKSIKQLNVREFRERFCILGGISIRLLSGDLMSIEQEPDAIVFSKEHFNAGLQFSLSSLFKQFLHFTKILSAFLHPNVVRLVTGLPDSTKRATKGCVVVSGPWADPYEHLDHPFEPCHSLGILGKKRTEWNHETLLTKENLLKLVRDPKLYVVPSSLPRFGPRVSVSGEHYVMKDLSFY</sequence>
<comment type="caution">
    <text evidence="1">The sequence shown here is derived from an EMBL/GenBank/DDBJ whole genome shotgun (WGS) entry which is preliminary data.</text>
</comment>
<name>A0A438EEN3_VITVI</name>
<protein>
    <submittedName>
        <fullName evidence="1">Uncharacterized protein</fullName>
    </submittedName>
</protein>
<evidence type="ECO:0000313" key="1">
    <source>
        <dbReference type="EMBL" id="RVW46139.1"/>
    </source>
</evidence>
<dbReference type="Proteomes" id="UP000288805">
    <property type="component" value="Unassembled WGS sequence"/>
</dbReference>
<reference evidence="1 2" key="1">
    <citation type="journal article" date="2018" name="PLoS Genet.">
        <title>Population sequencing reveals clonal diversity and ancestral inbreeding in the grapevine cultivar Chardonnay.</title>
        <authorList>
            <person name="Roach M.J."/>
            <person name="Johnson D.L."/>
            <person name="Bohlmann J."/>
            <person name="van Vuuren H.J."/>
            <person name="Jones S.J."/>
            <person name="Pretorius I.S."/>
            <person name="Schmidt S.A."/>
            <person name="Borneman A.R."/>
        </authorList>
    </citation>
    <scope>NUCLEOTIDE SEQUENCE [LARGE SCALE GENOMIC DNA]</scope>
    <source>
        <strain evidence="2">cv. Chardonnay</strain>
        <tissue evidence="1">Leaf</tissue>
    </source>
</reference>
<dbReference type="AlphaFoldDB" id="A0A438EEN3"/>
<proteinExistence type="predicted"/>
<accession>A0A438EEN3</accession>
<gene>
    <name evidence="1" type="ORF">CK203_076151</name>
</gene>
<organism evidence="1 2">
    <name type="scientific">Vitis vinifera</name>
    <name type="common">Grape</name>
    <dbReference type="NCBI Taxonomy" id="29760"/>
    <lineage>
        <taxon>Eukaryota</taxon>
        <taxon>Viridiplantae</taxon>
        <taxon>Streptophyta</taxon>
        <taxon>Embryophyta</taxon>
        <taxon>Tracheophyta</taxon>
        <taxon>Spermatophyta</taxon>
        <taxon>Magnoliopsida</taxon>
        <taxon>eudicotyledons</taxon>
        <taxon>Gunneridae</taxon>
        <taxon>Pentapetalae</taxon>
        <taxon>rosids</taxon>
        <taxon>Vitales</taxon>
        <taxon>Vitaceae</taxon>
        <taxon>Viteae</taxon>
        <taxon>Vitis</taxon>
    </lineage>
</organism>
<evidence type="ECO:0000313" key="2">
    <source>
        <dbReference type="Proteomes" id="UP000288805"/>
    </source>
</evidence>
<dbReference type="EMBL" id="QGNW01001307">
    <property type="protein sequence ID" value="RVW46139.1"/>
    <property type="molecule type" value="Genomic_DNA"/>
</dbReference>